<accession>A0A2H3KW81</accession>
<evidence type="ECO:0000313" key="2">
    <source>
        <dbReference type="Proteomes" id="UP000220922"/>
    </source>
</evidence>
<organism evidence="1 2">
    <name type="scientific">Candidatus Chloroploca asiatica</name>
    <dbReference type="NCBI Taxonomy" id="1506545"/>
    <lineage>
        <taxon>Bacteria</taxon>
        <taxon>Bacillati</taxon>
        <taxon>Chloroflexota</taxon>
        <taxon>Chloroflexia</taxon>
        <taxon>Chloroflexales</taxon>
        <taxon>Chloroflexineae</taxon>
        <taxon>Oscillochloridaceae</taxon>
        <taxon>Candidatus Chloroploca</taxon>
    </lineage>
</organism>
<comment type="caution">
    <text evidence="1">The sequence shown here is derived from an EMBL/GenBank/DDBJ whole genome shotgun (WGS) entry which is preliminary data.</text>
</comment>
<dbReference type="Proteomes" id="UP000220922">
    <property type="component" value="Unassembled WGS sequence"/>
</dbReference>
<dbReference type="OrthoDB" id="530515at2"/>
<keyword evidence="2" id="KW-1185">Reference proteome</keyword>
<evidence type="ECO:0000313" key="1">
    <source>
        <dbReference type="EMBL" id="PDV99649.1"/>
    </source>
</evidence>
<dbReference type="EMBL" id="LYXE01000063">
    <property type="protein sequence ID" value="PDV99649.1"/>
    <property type="molecule type" value="Genomic_DNA"/>
</dbReference>
<reference evidence="1 2" key="1">
    <citation type="submission" date="2016-05" db="EMBL/GenBank/DDBJ databases">
        <authorList>
            <person name="Lavstsen T."/>
            <person name="Jespersen J.S."/>
        </authorList>
    </citation>
    <scope>NUCLEOTIDE SEQUENCE [LARGE SCALE GENOMIC DNA]</scope>
    <source>
        <strain evidence="1 2">B7-9</strain>
    </source>
</reference>
<protein>
    <submittedName>
        <fullName evidence="1">Uncharacterized protein</fullName>
    </submittedName>
</protein>
<dbReference type="AlphaFoldDB" id="A0A2H3KW81"/>
<proteinExistence type="predicted"/>
<dbReference type="RefSeq" id="WP_097651416.1">
    <property type="nucleotide sequence ID" value="NZ_LYXE01000063.1"/>
</dbReference>
<name>A0A2H3KW81_9CHLR</name>
<sequence>MARFECERDQLVFRFSLWEQLGGLRSGAVANLNEIRFVEVVDDPWTILEGMRVGTGFPWVIVLGTMLRRGGNDVVAVYQKLPAVVITLQPGARYQRFIATVPDPESVVATIRAALHQRT</sequence>
<gene>
    <name evidence="1" type="ORF">A9Q02_00030</name>
</gene>